<dbReference type="EMBL" id="SRXV01000001">
    <property type="protein sequence ID" value="TGY93997.1"/>
    <property type="molecule type" value="Genomic_DNA"/>
</dbReference>
<dbReference type="RefSeq" id="WP_135943192.1">
    <property type="nucleotide sequence ID" value="NZ_BMEI01000001.1"/>
</dbReference>
<keyword evidence="17" id="KW-1185">Reference proteome</keyword>
<feature type="domain" description="TonB-dependent receptor plug" evidence="15">
    <location>
        <begin position="54"/>
        <end position="160"/>
    </location>
</feature>
<feature type="domain" description="TonB-dependent receptor-like beta-barrel" evidence="14">
    <location>
        <begin position="270"/>
        <end position="687"/>
    </location>
</feature>
<evidence type="ECO:0000256" key="13">
    <source>
        <dbReference type="SAM" id="SignalP"/>
    </source>
</evidence>
<dbReference type="InterPro" id="IPR012910">
    <property type="entry name" value="Plug_dom"/>
</dbReference>
<evidence type="ECO:0000259" key="15">
    <source>
        <dbReference type="Pfam" id="PF07715"/>
    </source>
</evidence>
<accession>A0A4S2HD64</accession>
<dbReference type="InterPro" id="IPR036942">
    <property type="entry name" value="Beta-barrel_TonB_sf"/>
</dbReference>
<dbReference type="Pfam" id="PF00593">
    <property type="entry name" value="TonB_dep_Rec_b-barrel"/>
    <property type="match status" value="1"/>
</dbReference>
<evidence type="ECO:0000313" key="16">
    <source>
        <dbReference type="EMBL" id="TGY93997.1"/>
    </source>
</evidence>
<evidence type="ECO:0000256" key="1">
    <source>
        <dbReference type="ARBA" id="ARBA00004571"/>
    </source>
</evidence>
<keyword evidence="6" id="KW-0408">Iron</keyword>
<name>A0A4S2HD64_9PROT</name>
<keyword evidence="16" id="KW-0675">Receptor</keyword>
<dbReference type="OrthoDB" id="7313036at2"/>
<keyword evidence="7" id="KW-0406">Ion transport</keyword>
<keyword evidence="4" id="KW-0410">Iron transport</keyword>
<dbReference type="AlphaFoldDB" id="A0A4S2HD64"/>
<evidence type="ECO:0000256" key="12">
    <source>
        <dbReference type="RuleBase" id="RU003357"/>
    </source>
</evidence>
<evidence type="ECO:0000256" key="3">
    <source>
        <dbReference type="ARBA" id="ARBA00022452"/>
    </source>
</evidence>
<evidence type="ECO:0000259" key="14">
    <source>
        <dbReference type="Pfam" id="PF00593"/>
    </source>
</evidence>
<dbReference type="GO" id="GO:0006826">
    <property type="term" value="P:iron ion transport"/>
    <property type="evidence" value="ECO:0007669"/>
    <property type="project" value="UniProtKB-KW"/>
</dbReference>
<evidence type="ECO:0000313" key="17">
    <source>
        <dbReference type="Proteomes" id="UP000305451"/>
    </source>
</evidence>
<keyword evidence="8 12" id="KW-0798">TonB box</keyword>
<evidence type="ECO:0000256" key="8">
    <source>
        <dbReference type="ARBA" id="ARBA00023077"/>
    </source>
</evidence>
<keyword evidence="10 11" id="KW-0998">Cell outer membrane</keyword>
<evidence type="ECO:0000256" key="5">
    <source>
        <dbReference type="ARBA" id="ARBA00022692"/>
    </source>
</evidence>
<evidence type="ECO:0000256" key="6">
    <source>
        <dbReference type="ARBA" id="ARBA00023004"/>
    </source>
</evidence>
<reference evidence="16 17" key="1">
    <citation type="journal article" date="2013" name="Int. J. Syst. Evol. Microbiol.">
        <title>Marinicauda pacifica gen. nov., sp. nov., a prosthecate alphaproteobacterium of the family Hyphomonadaceae isolated from deep seawater.</title>
        <authorList>
            <person name="Zhang X.Y."/>
            <person name="Li G.W."/>
            <person name="Wang C.S."/>
            <person name="Zhang Y.J."/>
            <person name="Xu X.W."/>
            <person name="Li H."/>
            <person name="Liu A."/>
            <person name="Liu C."/>
            <person name="Xie B.B."/>
            <person name="Qin Q.L."/>
            <person name="Xu Z."/>
            <person name="Chen X.L."/>
            <person name="Zhou B.C."/>
            <person name="Zhang Y.Z."/>
        </authorList>
    </citation>
    <scope>NUCLEOTIDE SEQUENCE [LARGE SCALE GENOMIC DNA]</scope>
    <source>
        <strain evidence="16 17">P-1 km-3</strain>
    </source>
</reference>
<dbReference type="PROSITE" id="PS52016">
    <property type="entry name" value="TONB_DEPENDENT_REC_3"/>
    <property type="match status" value="1"/>
</dbReference>
<evidence type="ECO:0000256" key="7">
    <source>
        <dbReference type="ARBA" id="ARBA00023065"/>
    </source>
</evidence>
<sequence length="720" mass="78567">MTMRAGLLAGCASAVFLAGAAKAQEAAPDAAPERGASMDRIVVLGQKIENRFIEVDESVSVVGPEVLERQPVIDVYDVIERLPNVASSVGQRGFVIRGIDQRGAAASGTSNLALTVYVDDAALTNRQTFAGPLDVWDLEQIEVYRGPQSTNFGRNTLAGAIYARTRDPEFEYSARARASIAEYGTSQLAVAGGGGLVEDVLAFRISASHQESDGFITNTFLDEPADARELTTVRGKLLFQPGPRAQVLLTSNYFEGYRGDDGVIGFTDDEVFEREVAYNTPRREGSEGFIHSGRVTIDIADGLELVSITTANQSDYVRTEDFDVTIQPIAELDRSGEDDSMSQEVRFNVSRGALNMSAGGYYYDGRETYVDAFITPVSILDPRLPNNIFAERISDTALDLENRALFVDAEYAITDRLTLLAGLRYDEEESSFAADAVTRLISELPPGLEFLRQFEGEVSSRVEASYDAWLPKAGVQYALTPDINASFVVSRAYRAGGGELNAVTGETNVFDPEFMTNYEAGLKGLGAGGALQWAASVYYADWTDQQISQPAAPNVTDIFITDNAGESEIWGVELQGDYAFSDLWRIRSALGYAHTEFVDYQVFDSTLGDFVNVAGNRFIYAPEWTGSLALEYGAMTGAYGSVSANYTGSSYRDVENDPAGENDARLLVDLQAGWRWDQVALIGYVRNALDEEYTYDRNTTSGFARPGAPRVLGIRLDVDY</sequence>
<organism evidence="16 17">
    <name type="scientific">Marinicauda pacifica</name>
    <dbReference type="NCBI Taxonomy" id="1133559"/>
    <lineage>
        <taxon>Bacteria</taxon>
        <taxon>Pseudomonadati</taxon>
        <taxon>Pseudomonadota</taxon>
        <taxon>Alphaproteobacteria</taxon>
        <taxon>Maricaulales</taxon>
        <taxon>Maricaulaceae</taxon>
        <taxon>Marinicauda</taxon>
    </lineage>
</organism>
<feature type="chain" id="PRO_5020358111" evidence="13">
    <location>
        <begin position="24"/>
        <end position="720"/>
    </location>
</feature>
<dbReference type="PANTHER" id="PTHR32552:SF81">
    <property type="entry name" value="TONB-DEPENDENT OUTER MEMBRANE RECEPTOR"/>
    <property type="match status" value="1"/>
</dbReference>
<gene>
    <name evidence="16" type="ORF">E5162_01535</name>
</gene>
<feature type="signal peptide" evidence="13">
    <location>
        <begin position="1"/>
        <end position="23"/>
    </location>
</feature>
<dbReference type="SUPFAM" id="SSF56935">
    <property type="entry name" value="Porins"/>
    <property type="match status" value="1"/>
</dbReference>
<dbReference type="Gene3D" id="2.40.170.20">
    <property type="entry name" value="TonB-dependent receptor, beta-barrel domain"/>
    <property type="match status" value="1"/>
</dbReference>
<proteinExistence type="inferred from homology"/>
<evidence type="ECO:0000256" key="4">
    <source>
        <dbReference type="ARBA" id="ARBA00022496"/>
    </source>
</evidence>
<keyword evidence="2 11" id="KW-0813">Transport</keyword>
<evidence type="ECO:0000256" key="10">
    <source>
        <dbReference type="ARBA" id="ARBA00023237"/>
    </source>
</evidence>
<dbReference type="Proteomes" id="UP000305451">
    <property type="component" value="Unassembled WGS sequence"/>
</dbReference>
<keyword evidence="5 11" id="KW-0812">Transmembrane</keyword>
<evidence type="ECO:0000256" key="9">
    <source>
        <dbReference type="ARBA" id="ARBA00023136"/>
    </source>
</evidence>
<keyword evidence="9 11" id="KW-0472">Membrane</keyword>
<dbReference type="InterPro" id="IPR039426">
    <property type="entry name" value="TonB-dep_rcpt-like"/>
</dbReference>
<keyword evidence="3 11" id="KW-1134">Transmembrane beta strand</keyword>
<comment type="caution">
    <text evidence="16">The sequence shown here is derived from an EMBL/GenBank/DDBJ whole genome shotgun (WGS) entry which is preliminary data.</text>
</comment>
<evidence type="ECO:0000256" key="2">
    <source>
        <dbReference type="ARBA" id="ARBA00022448"/>
    </source>
</evidence>
<dbReference type="Pfam" id="PF07715">
    <property type="entry name" value="Plug"/>
    <property type="match status" value="1"/>
</dbReference>
<keyword evidence="13" id="KW-0732">Signal</keyword>
<dbReference type="PANTHER" id="PTHR32552">
    <property type="entry name" value="FERRICHROME IRON RECEPTOR-RELATED"/>
    <property type="match status" value="1"/>
</dbReference>
<protein>
    <submittedName>
        <fullName evidence="16">TonB-dependent receptor</fullName>
    </submittedName>
</protein>
<comment type="subcellular location">
    <subcellularLocation>
        <location evidence="1 11">Cell outer membrane</location>
        <topology evidence="1 11">Multi-pass membrane protein</topology>
    </subcellularLocation>
</comment>
<evidence type="ECO:0000256" key="11">
    <source>
        <dbReference type="PROSITE-ProRule" id="PRU01360"/>
    </source>
</evidence>
<dbReference type="GO" id="GO:0009279">
    <property type="term" value="C:cell outer membrane"/>
    <property type="evidence" value="ECO:0007669"/>
    <property type="project" value="UniProtKB-SubCell"/>
</dbReference>
<dbReference type="InterPro" id="IPR000531">
    <property type="entry name" value="Beta-barrel_TonB"/>
</dbReference>
<comment type="similarity">
    <text evidence="11 12">Belongs to the TonB-dependent receptor family.</text>
</comment>